<name>A0A427XP82_9TREE</name>
<feature type="compositionally biased region" description="Low complexity" evidence="13">
    <location>
        <begin position="488"/>
        <end position="499"/>
    </location>
</feature>
<dbReference type="PROSITE" id="PS00107">
    <property type="entry name" value="PROTEIN_KINASE_ATP"/>
    <property type="match status" value="1"/>
</dbReference>
<feature type="region of interest" description="Disordered" evidence="13">
    <location>
        <begin position="866"/>
        <end position="915"/>
    </location>
</feature>
<evidence type="ECO:0000256" key="7">
    <source>
        <dbReference type="ARBA" id="ARBA00022741"/>
    </source>
</evidence>
<keyword evidence="16" id="KW-1185">Reference proteome</keyword>
<comment type="subcellular location">
    <subcellularLocation>
        <location evidence="1">Bud neck</location>
    </subcellularLocation>
</comment>
<dbReference type="SMART" id="SM00220">
    <property type="entry name" value="S_TKc"/>
    <property type="match status" value="1"/>
</dbReference>
<dbReference type="AlphaFoldDB" id="A0A427XP82"/>
<evidence type="ECO:0000256" key="5">
    <source>
        <dbReference type="ARBA" id="ARBA00022553"/>
    </source>
</evidence>
<feature type="region of interest" description="Disordered" evidence="13">
    <location>
        <begin position="1"/>
        <end position="53"/>
    </location>
</feature>
<dbReference type="STRING" id="105984.A0A427XP82"/>
<keyword evidence="4" id="KW-0723">Serine/threonine-protein kinase</keyword>
<comment type="catalytic activity">
    <reaction evidence="11">
        <text>L-seryl-[protein] + ATP = O-phospho-L-seryl-[protein] + ADP + H(+)</text>
        <dbReference type="Rhea" id="RHEA:17989"/>
        <dbReference type="Rhea" id="RHEA-COMP:9863"/>
        <dbReference type="Rhea" id="RHEA-COMP:11604"/>
        <dbReference type="ChEBI" id="CHEBI:15378"/>
        <dbReference type="ChEBI" id="CHEBI:29999"/>
        <dbReference type="ChEBI" id="CHEBI:30616"/>
        <dbReference type="ChEBI" id="CHEBI:83421"/>
        <dbReference type="ChEBI" id="CHEBI:456216"/>
        <dbReference type="EC" id="2.7.11.1"/>
    </reaction>
</comment>
<evidence type="ECO:0000256" key="11">
    <source>
        <dbReference type="ARBA" id="ARBA00048679"/>
    </source>
</evidence>
<dbReference type="OrthoDB" id="193931at2759"/>
<evidence type="ECO:0000256" key="8">
    <source>
        <dbReference type="ARBA" id="ARBA00022777"/>
    </source>
</evidence>
<comment type="similarity">
    <text evidence="2">Belongs to the protein kinase superfamily. CAMK Ser/Thr protein kinase family. NIM1 subfamily.</text>
</comment>
<feature type="region of interest" description="Disordered" evidence="13">
    <location>
        <begin position="718"/>
        <end position="846"/>
    </location>
</feature>
<dbReference type="SUPFAM" id="SSF56112">
    <property type="entry name" value="Protein kinase-like (PK-like)"/>
    <property type="match status" value="1"/>
</dbReference>
<evidence type="ECO:0000313" key="15">
    <source>
        <dbReference type="EMBL" id="RSH80640.1"/>
    </source>
</evidence>
<feature type="compositionally biased region" description="Acidic residues" evidence="13">
    <location>
        <begin position="667"/>
        <end position="686"/>
    </location>
</feature>
<reference evidence="15 16" key="1">
    <citation type="submission" date="2018-11" db="EMBL/GenBank/DDBJ databases">
        <title>Genome sequence of Apiotrichum porosum DSM 27194.</title>
        <authorList>
            <person name="Aliyu H."/>
            <person name="Gorte O."/>
            <person name="Ochsenreither K."/>
        </authorList>
    </citation>
    <scope>NUCLEOTIDE SEQUENCE [LARGE SCALE GENOMIC DNA]</scope>
    <source>
        <strain evidence="15 16">DSM 27194</strain>
    </source>
</reference>
<feature type="domain" description="Protein kinase" evidence="14">
    <location>
        <begin position="51"/>
        <end position="315"/>
    </location>
</feature>
<dbReference type="PANTHER" id="PTHR24346">
    <property type="entry name" value="MAP/MICROTUBULE AFFINITY-REGULATING KINASE"/>
    <property type="match status" value="1"/>
</dbReference>
<evidence type="ECO:0000313" key="16">
    <source>
        <dbReference type="Proteomes" id="UP000279236"/>
    </source>
</evidence>
<evidence type="ECO:0000256" key="2">
    <source>
        <dbReference type="ARBA" id="ARBA00010791"/>
    </source>
</evidence>
<dbReference type="Proteomes" id="UP000279236">
    <property type="component" value="Unassembled WGS sequence"/>
</dbReference>
<feature type="binding site" evidence="12">
    <location>
        <position position="80"/>
    </location>
    <ligand>
        <name>ATP</name>
        <dbReference type="ChEBI" id="CHEBI:30616"/>
    </ligand>
</feature>
<proteinExistence type="inferred from homology"/>
<sequence>MATAVQHQPSTRRNAAAAPGPGPSTNRNSKRISTTSSSSGREPDAKSIGQWRIGRTIGKGSSGRVKIAKHALTGQYAAVKIVPKGLILSSRLSMDQAGARAEKLLLGIEREIVIMKLIDHPNVLSLYDVWETNSDLYLIMEYVPGGELFDYLVRRGRLPPNEALHYFQQIIFAVDYCHRFNICHRDLKPENLLLDKDKNIKVADFGMAAWQADERMLETSCGSPHYASPEIVAGKAYNGSASDIWSCGIILFALLTGRLPFDDDNIRTLLQKVKIGHFEMPDDIDMSARDLLRKMLDKDPEERITMPEIMAHPFFIRSPPRLAGGRELPTPLALDTMARPVPVHDIDPDIMANLRTLWHGATQGEIYKALMSPEKTWEKAIYHLLVKYRNRHLENYNMDDDSDEEDTDEDRARPHARPVRAQNAAIPPGSPQKMRRIEEPSAGAQQAQRRAPPTPVAPLHIRRKPAPLRENGTIQHHNTPPPRPQAPTPKKAAQAAHAAFQTDSPVVRTPSKLGPRSPAPAGPRSPGGLRAPPAPAITLQEATPVKEPTVPQAKVSAGDGINAAHVAGTAAAMGLADAPQLPPLSPPHVENAQLQNFLCEIANQLNSMHIRSSTASSSSGNSALQGPEFAAYMQYMSTVSATPVTSPRPEQQNDMAHRLGESARIVEEEEEGSDDQFGDAPDDDTEAMSLNSISVDHHGSVPRYASSPVPASPMSPMVGLGLGAAPRAPSRNSQLPPPVSGRWSQASGSYRTRSMSSRCESPVLTTPAFHQTTFGHQSLPPPETQPRSVSAGHAHHSLPPAPVSHLHAERSAPPPPPPKMSTRSAPPAPRTVSNEHALPVRPRVESHLGRENSYVMIDDIADMPDDTKTSTWGSRRSNGPFHARSTDGFGMLKKRKKQSGPADPVASTLPNSHSSPKHSWFGNLFSFKPASYDIIVPCPTVSDGRDIVRRCLMVAGVQVKIVEYDGCRALKCKILDTRDIYGKVVKGVRFRIEFSRMVVPTSEAQDLRFGTNACLTLEKGAQSSFTTAYNALKKAVEAEASPLSPVAVPRTSFTLPRPSRPGARPSLFDAGLNVPAPVRSFGSAPNTPQFGPQFGTYAFTGVNHHHATHPRPNTIRF</sequence>
<dbReference type="GO" id="GO:0004674">
    <property type="term" value="F:protein serine/threonine kinase activity"/>
    <property type="evidence" value="ECO:0007669"/>
    <property type="project" value="UniProtKB-KW"/>
</dbReference>
<dbReference type="GO" id="GO:0005940">
    <property type="term" value="C:septin ring"/>
    <property type="evidence" value="ECO:0007669"/>
    <property type="project" value="UniProtKB-ARBA"/>
</dbReference>
<dbReference type="InterPro" id="IPR011009">
    <property type="entry name" value="Kinase-like_dom_sf"/>
</dbReference>
<dbReference type="PANTHER" id="PTHR24346:SF110">
    <property type="entry name" value="NON-SPECIFIC SERINE_THREONINE PROTEIN KINASE"/>
    <property type="match status" value="1"/>
</dbReference>
<protein>
    <recommendedName>
        <fullName evidence="3">non-specific serine/threonine protein kinase</fullName>
        <ecNumber evidence="3">2.7.11.1</ecNumber>
    </recommendedName>
</protein>
<dbReference type="RefSeq" id="XP_028475587.1">
    <property type="nucleotide sequence ID" value="XM_028624515.1"/>
</dbReference>
<feature type="region of interest" description="Disordered" evidence="13">
    <location>
        <begin position="396"/>
        <end position="534"/>
    </location>
</feature>
<feature type="compositionally biased region" description="Low complexity" evidence="13">
    <location>
        <begin position="440"/>
        <end position="451"/>
    </location>
</feature>
<evidence type="ECO:0000256" key="6">
    <source>
        <dbReference type="ARBA" id="ARBA00022679"/>
    </source>
</evidence>
<keyword evidence="7 12" id="KW-0547">Nucleotide-binding</keyword>
<organism evidence="15 16">
    <name type="scientific">Apiotrichum porosum</name>
    <dbReference type="NCBI Taxonomy" id="105984"/>
    <lineage>
        <taxon>Eukaryota</taxon>
        <taxon>Fungi</taxon>
        <taxon>Dikarya</taxon>
        <taxon>Basidiomycota</taxon>
        <taxon>Agaricomycotina</taxon>
        <taxon>Tremellomycetes</taxon>
        <taxon>Trichosporonales</taxon>
        <taxon>Trichosporonaceae</taxon>
        <taxon>Apiotrichum</taxon>
    </lineage>
</organism>
<feature type="region of interest" description="Disordered" evidence="13">
    <location>
        <begin position="666"/>
        <end position="687"/>
    </location>
</feature>
<evidence type="ECO:0000256" key="1">
    <source>
        <dbReference type="ARBA" id="ARBA00004266"/>
    </source>
</evidence>
<dbReference type="EMBL" id="RSCE01000008">
    <property type="protein sequence ID" value="RSH80640.1"/>
    <property type="molecule type" value="Genomic_DNA"/>
</dbReference>
<comment type="caution">
    <text evidence="15">The sequence shown here is derived from an EMBL/GenBank/DDBJ whole genome shotgun (WGS) entry which is preliminary data.</text>
</comment>
<accession>A0A427XP82</accession>
<feature type="compositionally biased region" description="Low complexity" evidence="13">
    <location>
        <begin position="15"/>
        <end position="39"/>
    </location>
</feature>
<keyword evidence="8" id="KW-0418">Kinase</keyword>
<dbReference type="GeneID" id="39593767"/>
<evidence type="ECO:0000256" key="13">
    <source>
        <dbReference type="SAM" id="MobiDB-lite"/>
    </source>
</evidence>
<evidence type="ECO:0000256" key="12">
    <source>
        <dbReference type="PROSITE-ProRule" id="PRU10141"/>
    </source>
</evidence>
<feature type="compositionally biased region" description="Polar residues" evidence="13">
    <location>
        <begin position="1"/>
        <end position="13"/>
    </location>
</feature>
<dbReference type="EC" id="2.7.11.1" evidence="3"/>
<dbReference type="InterPro" id="IPR008271">
    <property type="entry name" value="Ser/Thr_kinase_AS"/>
</dbReference>
<keyword evidence="9 12" id="KW-0067">ATP-binding</keyword>
<comment type="catalytic activity">
    <reaction evidence="10">
        <text>L-threonyl-[protein] + ATP = O-phospho-L-threonyl-[protein] + ADP + H(+)</text>
        <dbReference type="Rhea" id="RHEA:46608"/>
        <dbReference type="Rhea" id="RHEA-COMP:11060"/>
        <dbReference type="Rhea" id="RHEA-COMP:11605"/>
        <dbReference type="ChEBI" id="CHEBI:15378"/>
        <dbReference type="ChEBI" id="CHEBI:30013"/>
        <dbReference type="ChEBI" id="CHEBI:30616"/>
        <dbReference type="ChEBI" id="CHEBI:61977"/>
        <dbReference type="ChEBI" id="CHEBI:456216"/>
        <dbReference type="EC" id="2.7.11.1"/>
    </reaction>
</comment>
<keyword evidence="5" id="KW-0597">Phosphoprotein</keyword>
<evidence type="ECO:0000256" key="10">
    <source>
        <dbReference type="ARBA" id="ARBA00047899"/>
    </source>
</evidence>
<dbReference type="GO" id="GO:0035556">
    <property type="term" value="P:intracellular signal transduction"/>
    <property type="evidence" value="ECO:0007669"/>
    <property type="project" value="TreeGrafter"/>
</dbReference>
<dbReference type="CDD" id="cd14081">
    <property type="entry name" value="STKc_BRSK1_2"/>
    <property type="match status" value="1"/>
</dbReference>
<dbReference type="InterPro" id="IPR000719">
    <property type="entry name" value="Prot_kinase_dom"/>
</dbReference>
<dbReference type="PROSITE" id="PS50011">
    <property type="entry name" value="PROTEIN_KINASE_DOM"/>
    <property type="match status" value="1"/>
</dbReference>
<keyword evidence="6" id="KW-0808">Transferase</keyword>
<dbReference type="GO" id="GO:0005524">
    <property type="term" value="F:ATP binding"/>
    <property type="evidence" value="ECO:0007669"/>
    <property type="project" value="UniProtKB-UniRule"/>
</dbReference>
<dbReference type="PROSITE" id="PS00108">
    <property type="entry name" value="PROTEIN_KINASE_ST"/>
    <property type="match status" value="1"/>
</dbReference>
<dbReference type="Gene3D" id="1.10.510.10">
    <property type="entry name" value="Transferase(Phosphotransferase) domain 1"/>
    <property type="match status" value="1"/>
</dbReference>
<dbReference type="Pfam" id="PF00069">
    <property type="entry name" value="Pkinase"/>
    <property type="match status" value="1"/>
</dbReference>
<evidence type="ECO:0000256" key="9">
    <source>
        <dbReference type="ARBA" id="ARBA00022840"/>
    </source>
</evidence>
<evidence type="ECO:0000259" key="14">
    <source>
        <dbReference type="PROSITE" id="PS50011"/>
    </source>
</evidence>
<feature type="compositionally biased region" description="Acidic residues" evidence="13">
    <location>
        <begin position="397"/>
        <end position="409"/>
    </location>
</feature>
<dbReference type="InterPro" id="IPR017441">
    <property type="entry name" value="Protein_kinase_ATP_BS"/>
</dbReference>
<evidence type="ECO:0000256" key="4">
    <source>
        <dbReference type="ARBA" id="ARBA00022527"/>
    </source>
</evidence>
<feature type="compositionally biased region" description="Polar residues" evidence="13">
    <location>
        <begin position="742"/>
        <end position="759"/>
    </location>
</feature>
<dbReference type="FunFam" id="1.10.510.10:FF:000394">
    <property type="entry name" value="Serine/threonine-protein kinase HSL1"/>
    <property type="match status" value="1"/>
</dbReference>
<dbReference type="GO" id="GO:0005935">
    <property type="term" value="C:cellular bud neck"/>
    <property type="evidence" value="ECO:0007669"/>
    <property type="project" value="UniProtKB-SubCell"/>
</dbReference>
<gene>
    <name evidence="15" type="ORF">EHS24_009224</name>
</gene>
<evidence type="ECO:0000256" key="3">
    <source>
        <dbReference type="ARBA" id="ARBA00012513"/>
    </source>
</evidence>